<reference evidence="1 2" key="2">
    <citation type="submission" date="2018-11" db="EMBL/GenBank/DDBJ databases">
        <authorList>
            <consortium name="Pathogen Informatics"/>
        </authorList>
    </citation>
    <scope>NUCLEOTIDE SEQUENCE [LARGE SCALE GENOMIC DNA]</scope>
</reference>
<reference evidence="3" key="1">
    <citation type="submission" date="2017-02" db="UniProtKB">
        <authorList>
            <consortium name="WormBaseParasite"/>
        </authorList>
    </citation>
    <scope>IDENTIFICATION</scope>
</reference>
<keyword evidence="2" id="KW-1185">Reference proteome</keyword>
<dbReference type="PANTHER" id="PTHR19446">
    <property type="entry name" value="REVERSE TRANSCRIPTASES"/>
    <property type="match status" value="1"/>
</dbReference>
<accession>A0A0R3TL84</accession>
<dbReference type="OrthoDB" id="6243574at2759"/>
<organism evidence="3">
    <name type="scientific">Rodentolepis nana</name>
    <name type="common">Dwarf tapeworm</name>
    <name type="synonym">Hymenolepis nana</name>
    <dbReference type="NCBI Taxonomy" id="102285"/>
    <lineage>
        <taxon>Eukaryota</taxon>
        <taxon>Metazoa</taxon>
        <taxon>Spiralia</taxon>
        <taxon>Lophotrochozoa</taxon>
        <taxon>Platyhelminthes</taxon>
        <taxon>Cestoda</taxon>
        <taxon>Eucestoda</taxon>
        <taxon>Cyclophyllidea</taxon>
        <taxon>Hymenolepididae</taxon>
        <taxon>Rodentolepis</taxon>
    </lineage>
</organism>
<dbReference type="EMBL" id="UZAE01012165">
    <property type="protein sequence ID" value="VDO03841.1"/>
    <property type="molecule type" value="Genomic_DNA"/>
</dbReference>
<proteinExistence type="predicted"/>
<dbReference type="WBParaSite" id="HNAJ_0000798501-mRNA-1">
    <property type="protein sequence ID" value="HNAJ_0000798501-mRNA-1"/>
    <property type="gene ID" value="HNAJ_0000798501"/>
</dbReference>
<name>A0A0R3TL84_RODNA</name>
<dbReference type="STRING" id="102285.A0A0R3TL84"/>
<dbReference type="Proteomes" id="UP000278807">
    <property type="component" value="Unassembled WGS sequence"/>
</dbReference>
<dbReference type="AlphaFoldDB" id="A0A0R3TL84"/>
<sequence length="186" mass="21450">MGPKAKETMLTLFNKIWETSLVPNQWKFVIVIPVLKNGKYPSNFDKYRLISLKSVLAKLIKRIANRRPTLFLETSNILRSEQAGFRPTRSTRQQIENFLATKINEPTSSHSLKHIKDVLDARNTLTSVFVTLDARNTLTAVFVGFKSAYDLVWKEKLIRKLVFQHIKDAIDARNMLFSSISNQHMT</sequence>
<gene>
    <name evidence="1" type="ORF">HNAJ_LOCUS7981</name>
</gene>
<evidence type="ECO:0000313" key="1">
    <source>
        <dbReference type="EMBL" id="VDO03841.1"/>
    </source>
</evidence>
<evidence type="ECO:0000313" key="3">
    <source>
        <dbReference type="WBParaSite" id="HNAJ_0000798501-mRNA-1"/>
    </source>
</evidence>
<evidence type="ECO:0000313" key="2">
    <source>
        <dbReference type="Proteomes" id="UP000278807"/>
    </source>
</evidence>
<protein>
    <submittedName>
        <fullName evidence="3">Reverse transcriptase domain-containing protein</fullName>
    </submittedName>
</protein>